<gene>
    <name evidence="4" type="ORF">SDC9_193783</name>
</gene>
<sequence>MPGVALTNFMRDIIAGDLIAGLTKLVEALLTATGIALGTGVALSLGRALMGVL</sequence>
<dbReference type="AlphaFoldDB" id="A0A645I517"/>
<comment type="caution">
    <text evidence="4">The sequence shown here is derived from an EMBL/GenBank/DDBJ whole genome shotgun (WGS) entry which is preliminary data.</text>
</comment>
<evidence type="ECO:0000256" key="2">
    <source>
        <dbReference type="SAM" id="Phobius"/>
    </source>
</evidence>
<reference evidence="4" key="1">
    <citation type="submission" date="2019-08" db="EMBL/GenBank/DDBJ databases">
        <authorList>
            <person name="Kucharzyk K."/>
            <person name="Murdoch R.W."/>
            <person name="Higgins S."/>
            <person name="Loffler F."/>
        </authorList>
    </citation>
    <scope>NUCLEOTIDE SEQUENCE</scope>
</reference>
<evidence type="ECO:0000259" key="3">
    <source>
        <dbReference type="Pfam" id="PF06738"/>
    </source>
</evidence>
<organism evidence="4">
    <name type="scientific">bioreactor metagenome</name>
    <dbReference type="NCBI Taxonomy" id="1076179"/>
    <lineage>
        <taxon>unclassified sequences</taxon>
        <taxon>metagenomes</taxon>
        <taxon>ecological metagenomes</taxon>
    </lineage>
</organism>
<dbReference type="EMBL" id="VSSQ01106675">
    <property type="protein sequence ID" value="MPN46200.1"/>
    <property type="molecule type" value="Genomic_DNA"/>
</dbReference>
<feature type="domain" description="Threonine/serine exporter-like N-terminal" evidence="3">
    <location>
        <begin position="2"/>
        <end position="45"/>
    </location>
</feature>
<dbReference type="Pfam" id="PF06738">
    <property type="entry name" value="ThrE"/>
    <property type="match status" value="1"/>
</dbReference>
<comment type="similarity">
    <text evidence="1">Belongs to the ThrE exporter (TC 2.A.79) family.</text>
</comment>
<dbReference type="InterPro" id="IPR010619">
    <property type="entry name" value="ThrE-like_N"/>
</dbReference>
<evidence type="ECO:0000256" key="1">
    <source>
        <dbReference type="ARBA" id="ARBA00034125"/>
    </source>
</evidence>
<dbReference type="GO" id="GO:0022857">
    <property type="term" value="F:transmembrane transporter activity"/>
    <property type="evidence" value="ECO:0007669"/>
    <property type="project" value="InterPro"/>
</dbReference>
<proteinExistence type="inferred from homology"/>
<keyword evidence="2" id="KW-1133">Transmembrane helix</keyword>
<protein>
    <recommendedName>
        <fullName evidence="3">Threonine/serine exporter-like N-terminal domain-containing protein</fullName>
    </recommendedName>
</protein>
<feature type="transmembrane region" description="Helical" evidence="2">
    <location>
        <begin position="28"/>
        <end position="50"/>
    </location>
</feature>
<name>A0A645I517_9ZZZZ</name>
<accession>A0A645I517</accession>
<keyword evidence="2" id="KW-0472">Membrane</keyword>
<evidence type="ECO:0000313" key="4">
    <source>
        <dbReference type="EMBL" id="MPN46200.1"/>
    </source>
</evidence>
<keyword evidence="2" id="KW-0812">Transmembrane</keyword>